<dbReference type="Proteomes" id="UP000604046">
    <property type="component" value="Unassembled WGS sequence"/>
</dbReference>
<sequence length="104" mass="11955">MSAETEEVAKVEEEEPLLDRADVDWPEDFDTSQRQREAMQMLNSLCEALVSRGACVVRRAAAPRRAEEAMENAAKLEDVGWLRKETEEAYLGRDNMTRIKVWEP</sequence>
<organism evidence="2 3">
    <name type="scientific">Symbiodinium natans</name>
    <dbReference type="NCBI Taxonomy" id="878477"/>
    <lineage>
        <taxon>Eukaryota</taxon>
        <taxon>Sar</taxon>
        <taxon>Alveolata</taxon>
        <taxon>Dinophyceae</taxon>
        <taxon>Suessiales</taxon>
        <taxon>Symbiodiniaceae</taxon>
        <taxon>Symbiodinium</taxon>
    </lineage>
</organism>
<proteinExistence type="predicted"/>
<feature type="region of interest" description="Disordered" evidence="1">
    <location>
        <begin position="1"/>
        <end position="24"/>
    </location>
</feature>
<evidence type="ECO:0000313" key="2">
    <source>
        <dbReference type="EMBL" id="CAE7490105.1"/>
    </source>
</evidence>
<accession>A0A812SUK6</accession>
<dbReference type="EMBL" id="CAJNDS010002472">
    <property type="protein sequence ID" value="CAE7490105.1"/>
    <property type="molecule type" value="Genomic_DNA"/>
</dbReference>
<evidence type="ECO:0000313" key="3">
    <source>
        <dbReference type="Proteomes" id="UP000604046"/>
    </source>
</evidence>
<evidence type="ECO:0000256" key="1">
    <source>
        <dbReference type="SAM" id="MobiDB-lite"/>
    </source>
</evidence>
<protein>
    <submittedName>
        <fullName evidence="2">PpsD protein</fullName>
    </submittedName>
</protein>
<gene>
    <name evidence="2" type="primary">ppsD</name>
    <name evidence="2" type="ORF">SNAT2548_LOCUS27483</name>
</gene>
<feature type="compositionally biased region" description="Basic and acidic residues" evidence="1">
    <location>
        <begin position="7"/>
        <end position="23"/>
    </location>
</feature>
<keyword evidence="3" id="KW-1185">Reference proteome</keyword>
<dbReference type="AlphaFoldDB" id="A0A812SUK6"/>
<comment type="caution">
    <text evidence="2">The sequence shown here is derived from an EMBL/GenBank/DDBJ whole genome shotgun (WGS) entry which is preliminary data.</text>
</comment>
<reference evidence="2" key="1">
    <citation type="submission" date="2021-02" db="EMBL/GenBank/DDBJ databases">
        <authorList>
            <person name="Dougan E. K."/>
            <person name="Rhodes N."/>
            <person name="Thang M."/>
            <person name="Chan C."/>
        </authorList>
    </citation>
    <scope>NUCLEOTIDE SEQUENCE</scope>
</reference>
<name>A0A812SUK6_9DINO</name>